<evidence type="ECO:0000256" key="1">
    <source>
        <dbReference type="SAM" id="MobiDB-lite"/>
    </source>
</evidence>
<evidence type="ECO:0000313" key="3">
    <source>
        <dbReference type="EMBL" id="MCB5180868.1"/>
    </source>
</evidence>
<protein>
    <submittedName>
        <fullName evidence="3">DUF1918 domain-containing protein</fullName>
    </submittedName>
</protein>
<feature type="domain" description="DUF1918" evidence="2">
    <location>
        <begin position="13"/>
        <end position="69"/>
    </location>
</feature>
<dbReference type="Proteomes" id="UP001199054">
    <property type="component" value="Unassembled WGS sequence"/>
</dbReference>
<dbReference type="Pfam" id="PF08940">
    <property type="entry name" value="DUF1918"/>
    <property type="match status" value="1"/>
</dbReference>
<sequence length="103" mass="10492">MNTFASDQGPGIHAEVGDRIVVGGPAVGTPGRDGEVVALHHPDGTPPYDVRWSDTGRTSVFFPGPDAHVRHLHEGAAQVVDGGSPADGGTRPAGSSGVPRHKA</sequence>
<reference evidence="3 4" key="1">
    <citation type="submission" date="2021-10" db="EMBL/GenBank/DDBJ databases">
        <title>Streptomyces sp. strain SMC 277, a novel streptomycete isolated from soil.</title>
        <authorList>
            <person name="Chanama M."/>
        </authorList>
    </citation>
    <scope>NUCLEOTIDE SEQUENCE [LARGE SCALE GENOMIC DNA]</scope>
    <source>
        <strain evidence="3 4">SMC 277</strain>
    </source>
</reference>
<dbReference type="EMBL" id="JAJAUY010000055">
    <property type="protein sequence ID" value="MCB5180868.1"/>
    <property type="molecule type" value="Genomic_DNA"/>
</dbReference>
<evidence type="ECO:0000259" key="2">
    <source>
        <dbReference type="Pfam" id="PF08940"/>
    </source>
</evidence>
<dbReference type="SUPFAM" id="SSF50118">
    <property type="entry name" value="Cell growth inhibitor/plasmid maintenance toxic component"/>
    <property type="match status" value="1"/>
</dbReference>
<name>A0ABS8B8D0_9ACTN</name>
<accession>A0ABS8B8D0</accession>
<organism evidence="3 4">
    <name type="scientific">Streptomyces antimicrobicus</name>
    <dbReference type="NCBI Taxonomy" id="2883108"/>
    <lineage>
        <taxon>Bacteria</taxon>
        <taxon>Bacillati</taxon>
        <taxon>Actinomycetota</taxon>
        <taxon>Actinomycetes</taxon>
        <taxon>Kitasatosporales</taxon>
        <taxon>Streptomycetaceae</taxon>
        <taxon>Streptomyces</taxon>
    </lineage>
</organism>
<dbReference type="Gene3D" id="2.30.30.440">
    <property type="entry name" value="Domain of unknown function DUF1918"/>
    <property type="match status" value="1"/>
</dbReference>
<keyword evidence="4" id="KW-1185">Reference proteome</keyword>
<gene>
    <name evidence="3" type="ORF">LG632_15935</name>
</gene>
<feature type="region of interest" description="Disordered" evidence="1">
    <location>
        <begin position="79"/>
        <end position="103"/>
    </location>
</feature>
<dbReference type="InterPro" id="IPR015035">
    <property type="entry name" value="DUF1918"/>
</dbReference>
<proteinExistence type="predicted"/>
<comment type="caution">
    <text evidence="3">The sequence shown here is derived from an EMBL/GenBank/DDBJ whole genome shotgun (WGS) entry which is preliminary data.</text>
</comment>
<evidence type="ECO:0000313" key="4">
    <source>
        <dbReference type="Proteomes" id="UP001199054"/>
    </source>
</evidence>
<dbReference type="RefSeq" id="WP_226727892.1">
    <property type="nucleotide sequence ID" value="NZ_JAJAUY010000055.1"/>
</dbReference>